<dbReference type="PANTHER" id="PTHR45947:SF3">
    <property type="entry name" value="SULFOQUINOVOSYL TRANSFERASE SQD2"/>
    <property type="match status" value="1"/>
</dbReference>
<proteinExistence type="predicted"/>
<dbReference type="Pfam" id="PF00534">
    <property type="entry name" value="Glycos_transf_1"/>
    <property type="match status" value="1"/>
</dbReference>
<sequence>MRVLNFSLDKEILREGSMVQKRLASLSAAVGEIAVLTPFMYCGGKTAQFFKLWKQARKILAEKHFDLITVQDTSYLALLAYMLAKKFRVPLEVQVHGFEKLYGVRKLLARFVLRRADKIRVVSERLRREISPRAYVLPVYTQLGMPIEKNKDTRVIFTFLTVGRLVPVKNVEMQIRAFARIVRDFPNAQLVIVGDGPERENLPKHSRVIFEGTQKEPSRFYQNADAFLLTSNSEGWGVVVTEAAGFGLPIIMTDVGCAGEFIKNGENGIVIPIGDEDALVAAMRRIIENAELRARLGRSARASFSALPSAEEQIRKQVEEWHSIVTITQLL</sequence>
<dbReference type="Proteomes" id="UP000177797">
    <property type="component" value="Unassembled WGS sequence"/>
</dbReference>
<evidence type="ECO:0000259" key="2">
    <source>
        <dbReference type="Pfam" id="PF13579"/>
    </source>
</evidence>
<name>A0A1G2NDC4_9BACT</name>
<reference evidence="3 4" key="1">
    <citation type="journal article" date="2016" name="Nat. Commun.">
        <title>Thousands of microbial genomes shed light on interconnected biogeochemical processes in an aquifer system.</title>
        <authorList>
            <person name="Anantharaman K."/>
            <person name="Brown C.T."/>
            <person name="Hug L.A."/>
            <person name="Sharon I."/>
            <person name="Castelle C.J."/>
            <person name="Probst A.J."/>
            <person name="Thomas B.C."/>
            <person name="Singh A."/>
            <person name="Wilkins M.J."/>
            <person name="Karaoz U."/>
            <person name="Brodie E.L."/>
            <person name="Williams K.H."/>
            <person name="Hubbard S.S."/>
            <person name="Banfield J.F."/>
        </authorList>
    </citation>
    <scope>NUCLEOTIDE SEQUENCE [LARGE SCALE GENOMIC DNA]</scope>
</reference>
<feature type="domain" description="Glycosyltransferase subfamily 4-like N-terminal" evidence="2">
    <location>
        <begin position="55"/>
        <end position="131"/>
    </location>
</feature>
<evidence type="ECO:0008006" key="5">
    <source>
        <dbReference type="Google" id="ProtNLM"/>
    </source>
</evidence>
<evidence type="ECO:0000313" key="4">
    <source>
        <dbReference type="Proteomes" id="UP000177797"/>
    </source>
</evidence>
<dbReference type="GO" id="GO:0016757">
    <property type="term" value="F:glycosyltransferase activity"/>
    <property type="evidence" value="ECO:0007669"/>
    <property type="project" value="InterPro"/>
</dbReference>
<dbReference type="InterPro" id="IPR028098">
    <property type="entry name" value="Glyco_trans_4-like_N"/>
</dbReference>
<organism evidence="3 4">
    <name type="scientific">Candidatus Taylorbacteria bacterium RIFCSPLOWO2_01_FULL_48_100</name>
    <dbReference type="NCBI Taxonomy" id="1802322"/>
    <lineage>
        <taxon>Bacteria</taxon>
        <taxon>Candidatus Tayloriibacteriota</taxon>
    </lineage>
</organism>
<protein>
    <recommendedName>
        <fullName evidence="5">Glycosyltransferase subfamily 4-like N-terminal domain-containing protein</fullName>
    </recommendedName>
</protein>
<dbReference type="Gene3D" id="3.40.50.2000">
    <property type="entry name" value="Glycogen Phosphorylase B"/>
    <property type="match status" value="2"/>
</dbReference>
<dbReference type="PANTHER" id="PTHR45947">
    <property type="entry name" value="SULFOQUINOVOSYL TRANSFERASE SQD2"/>
    <property type="match status" value="1"/>
</dbReference>
<gene>
    <name evidence="3" type="ORF">A2938_01485</name>
</gene>
<dbReference type="InterPro" id="IPR050194">
    <property type="entry name" value="Glycosyltransferase_grp1"/>
</dbReference>
<evidence type="ECO:0000259" key="1">
    <source>
        <dbReference type="Pfam" id="PF00534"/>
    </source>
</evidence>
<accession>A0A1G2NDC4</accession>
<dbReference type="SUPFAM" id="SSF53756">
    <property type="entry name" value="UDP-Glycosyltransferase/glycogen phosphorylase"/>
    <property type="match status" value="1"/>
</dbReference>
<dbReference type="InterPro" id="IPR001296">
    <property type="entry name" value="Glyco_trans_1"/>
</dbReference>
<feature type="domain" description="Glycosyl transferase family 1" evidence="1">
    <location>
        <begin position="158"/>
        <end position="301"/>
    </location>
</feature>
<comment type="caution">
    <text evidence="3">The sequence shown here is derived from an EMBL/GenBank/DDBJ whole genome shotgun (WGS) entry which is preliminary data.</text>
</comment>
<dbReference type="AlphaFoldDB" id="A0A1G2NDC4"/>
<dbReference type="Pfam" id="PF13579">
    <property type="entry name" value="Glyco_trans_4_4"/>
    <property type="match status" value="1"/>
</dbReference>
<dbReference type="EMBL" id="MHSA01000017">
    <property type="protein sequence ID" value="OHA34118.1"/>
    <property type="molecule type" value="Genomic_DNA"/>
</dbReference>
<evidence type="ECO:0000313" key="3">
    <source>
        <dbReference type="EMBL" id="OHA34118.1"/>
    </source>
</evidence>